<evidence type="ECO:0000259" key="2">
    <source>
        <dbReference type="Pfam" id="PF13435"/>
    </source>
</evidence>
<feature type="signal peptide" evidence="1">
    <location>
        <begin position="1"/>
        <end position="22"/>
    </location>
</feature>
<dbReference type="Pfam" id="PF13435">
    <property type="entry name" value="Cytochrome_C554"/>
    <property type="match status" value="1"/>
</dbReference>
<feature type="domain" description="Cytochrome c-552/4" evidence="2">
    <location>
        <begin position="49"/>
        <end position="116"/>
    </location>
</feature>
<reference evidence="3 4" key="1">
    <citation type="submission" date="2021-04" db="EMBL/GenBank/DDBJ databases">
        <title>Genome analysis of Polyangium sp.</title>
        <authorList>
            <person name="Li Y."/>
            <person name="Wang J."/>
        </authorList>
    </citation>
    <scope>NUCLEOTIDE SEQUENCE [LARGE SCALE GENOMIC DNA]</scope>
    <source>
        <strain evidence="3 4">SDU14</strain>
    </source>
</reference>
<sequence>MISGRIVLLATLASGLFGLAAAQSAEPPRMPGPAPVPRRAHAAEENTRCEGCHADIAAEWRASLHKKAHDDPAYQRALAIEPLPFCRGCHAPEADPMRDPPPELGSLGVACTSCHGDLAHVLAAPRETPRSALHPVARDAAFASASACAHCHEFSFPDPDRRFAPLFMQSTASEHRASPFAGQSCAECHMPLVGEGASKHRSHRFPASRDPALLRASARITASRGGTGAVVVRIEPLALGHAFPTGDLFRRLAIRAEAVGPEQSVLSENVRYLSRRFGRGKGRDGRSIKVLTGDDRVMPGAPTVVTLSLGEKAEGAPILWQVAYERVEHPIEEDSDQAVVEGEVVLAEGTLVPP</sequence>
<comment type="caution">
    <text evidence="3">The sequence shown here is derived from an EMBL/GenBank/DDBJ whole genome shotgun (WGS) entry which is preliminary data.</text>
</comment>
<dbReference type="InterPro" id="IPR036280">
    <property type="entry name" value="Multihaem_cyt_sf"/>
</dbReference>
<dbReference type="EMBL" id="JAGTJJ010000073">
    <property type="protein sequence ID" value="MDC3988456.1"/>
    <property type="molecule type" value="Genomic_DNA"/>
</dbReference>
<evidence type="ECO:0000313" key="4">
    <source>
        <dbReference type="Proteomes" id="UP001151081"/>
    </source>
</evidence>
<dbReference type="RefSeq" id="WP_272424015.1">
    <property type="nucleotide sequence ID" value="NZ_JAGTJJ010000073.1"/>
</dbReference>
<organism evidence="3 4">
    <name type="scientific">Polyangium jinanense</name>
    <dbReference type="NCBI Taxonomy" id="2829994"/>
    <lineage>
        <taxon>Bacteria</taxon>
        <taxon>Pseudomonadati</taxon>
        <taxon>Myxococcota</taxon>
        <taxon>Polyangia</taxon>
        <taxon>Polyangiales</taxon>
        <taxon>Polyangiaceae</taxon>
        <taxon>Polyangium</taxon>
    </lineage>
</organism>
<accession>A0A9X3XI32</accession>
<keyword evidence="1" id="KW-0732">Signal</keyword>
<evidence type="ECO:0000313" key="3">
    <source>
        <dbReference type="EMBL" id="MDC3988456.1"/>
    </source>
</evidence>
<feature type="chain" id="PRO_5040840212" description="Cytochrome c-552/4 domain-containing protein" evidence="1">
    <location>
        <begin position="23"/>
        <end position="354"/>
    </location>
</feature>
<dbReference type="Proteomes" id="UP001151081">
    <property type="component" value="Unassembled WGS sequence"/>
</dbReference>
<dbReference type="Gene3D" id="1.10.1130.10">
    <property type="entry name" value="Flavocytochrome C3, Chain A"/>
    <property type="match status" value="1"/>
</dbReference>
<dbReference type="AlphaFoldDB" id="A0A9X3XI32"/>
<proteinExistence type="predicted"/>
<dbReference type="SUPFAM" id="SSF48695">
    <property type="entry name" value="Multiheme cytochromes"/>
    <property type="match status" value="1"/>
</dbReference>
<dbReference type="InterPro" id="IPR023155">
    <property type="entry name" value="Cyt_c-552/4"/>
</dbReference>
<gene>
    <name evidence="3" type="ORF">KEG57_48770</name>
</gene>
<keyword evidence="4" id="KW-1185">Reference proteome</keyword>
<protein>
    <recommendedName>
        <fullName evidence="2">Cytochrome c-552/4 domain-containing protein</fullName>
    </recommendedName>
</protein>
<name>A0A9X3XI32_9BACT</name>
<evidence type="ECO:0000256" key="1">
    <source>
        <dbReference type="SAM" id="SignalP"/>
    </source>
</evidence>